<dbReference type="SUPFAM" id="SSF51735">
    <property type="entry name" value="NAD(P)-binding Rossmann-fold domains"/>
    <property type="match status" value="1"/>
</dbReference>
<evidence type="ECO:0000313" key="3">
    <source>
        <dbReference type="Proteomes" id="UP000256884"/>
    </source>
</evidence>
<dbReference type="InterPro" id="IPR013149">
    <property type="entry name" value="ADH-like_C"/>
</dbReference>
<dbReference type="InterPro" id="IPR036291">
    <property type="entry name" value="NAD(P)-bd_dom_sf"/>
</dbReference>
<dbReference type="InterPro" id="IPR020843">
    <property type="entry name" value="ER"/>
</dbReference>
<organism evidence="2 3">
    <name type="scientific">Tenacibaculum gallaicum</name>
    <dbReference type="NCBI Taxonomy" id="561505"/>
    <lineage>
        <taxon>Bacteria</taxon>
        <taxon>Pseudomonadati</taxon>
        <taxon>Bacteroidota</taxon>
        <taxon>Flavobacteriia</taxon>
        <taxon>Flavobacteriales</taxon>
        <taxon>Flavobacteriaceae</taxon>
        <taxon>Tenacibaculum</taxon>
    </lineage>
</organism>
<dbReference type="Pfam" id="PF08240">
    <property type="entry name" value="ADH_N"/>
    <property type="match status" value="1"/>
</dbReference>
<dbReference type="Gene3D" id="3.40.50.720">
    <property type="entry name" value="NAD(P)-binding Rossmann-like Domain"/>
    <property type="match status" value="1"/>
</dbReference>
<comment type="caution">
    <text evidence="2">The sequence shown here is derived from an EMBL/GenBank/DDBJ whole genome shotgun (WGS) entry which is preliminary data.</text>
</comment>
<dbReference type="SMART" id="SM00829">
    <property type="entry name" value="PKS_ER"/>
    <property type="match status" value="1"/>
</dbReference>
<evidence type="ECO:0000259" key="1">
    <source>
        <dbReference type="SMART" id="SM00829"/>
    </source>
</evidence>
<evidence type="ECO:0000313" key="2">
    <source>
        <dbReference type="EMBL" id="REH54874.1"/>
    </source>
</evidence>
<name>A0A3E0I7Z5_9FLAO</name>
<dbReference type="RefSeq" id="WP_115900510.1">
    <property type="nucleotide sequence ID" value="NZ_QUNS01000002.1"/>
</dbReference>
<dbReference type="OrthoDB" id="9787435at2"/>
<dbReference type="Pfam" id="PF00107">
    <property type="entry name" value="ADH_zinc_N"/>
    <property type="match status" value="1"/>
</dbReference>
<dbReference type="SUPFAM" id="SSF50129">
    <property type="entry name" value="GroES-like"/>
    <property type="match status" value="1"/>
</dbReference>
<dbReference type="InterPro" id="IPR013154">
    <property type="entry name" value="ADH-like_N"/>
</dbReference>
<reference evidence="2 3" key="1">
    <citation type="submission" date="2018-08" db="EMBL/GenBank/DDBJ databases">
        <title>Genomic Encyclopedia of Type Strains, Phase IV (KMG-IV): sequencing the most valuable type-strain genomes for metagenomic binning, comparative biology and taxonomic classification.</title>
        <authorList>
            <person name="Goeker M."/>
        </authorList>
    </citation>
    <scope>NUCLEOTIDE SEQUENCE [LARGE SCALE GENOMIC DNA]</scope>
    <source>
        <strain evidence="2 3">DSM 18841</strain>
    </source>
</reference>
<dbReference type="EMBL" id="QUNS01000002">
    <property type="protein sequence ID" value="REH54874.1"/>
    <property type="molecule type" value="Genomic_DNA"/>
</dbReference>
<dbReference type="PANTHER" id="PTHR45033:SF2">
    <property type="entry name" value="ZINC-TYPE ALCOHOL DEHYDROGENASE-LIKE PROTEIN C1773.06C"/>
    <property type="match status" value="1"/>
</dbReference>
<proteinExistence type="predicted"/>
<dbReference type="InterPro" id="IPR011032">
    <property type="entry name" value="GroES-like_sf"/>
</dbReference>
<dbReference type="GO" id="GO:0016491">
    <property type="term" value="F:oxidoreductase activity"/>
    <property type="evidence" value="ECO:0007669"/>
    <property type="project" value="InterPro"/>
</dbReference>
<keyword evidence="3" id="KW-1185">Reference proteome</keyword>
<dbReference type="InterPro" id="IPR052711">
    <property type="entry name" value="Zinc_ADH-like"/>
</dbReference>
<dbReference type="AlphaFoldDB" id="A0A3E0I7Z5"/>
<protein>
    <submittedName>
        <fullName evidence="2">NADPH:quinone reductase-like Zn-dependent oxidoreductase</fullName>
    </submittedName>
</protein>
<dbReference type="PANTHER" id="PTHR45033">
    <property type="match status" value="1"/>
</dbReference>
<dbReference type="Proteomes" id="UP000256884">
    <property type="component" value="Unassembled WGS sequence"/>
</dbReference>
<dbReference type="CDD" id="cd08276">
    <property type="entry name" value="MDR7"/>
    <property type="match status" value="1"/>
</dbReference>
<dbReference type="Gene3D" id="3.90.180.10">
    <property type="entry name" value="Medium-chain alcohol dehydrogenases, catalytic domain"/>
    <property type="match status" value="1"/>
</dbReference>
<feature type="domain" description="Enoyl reductase (ER)" evidence="1">
    <location>
        <begin position="9"/>
        <end position="331"/>
    </location>
</feature>
<gene>
    <name evidence="2" type="ORF">C7448_102402</name>
</gene>
<sequence length="333" mass="36201">MKLFKISNGKLQVTTTQIPEIKPNEVLVKIKAISLNYRDILVTEGSGKWKPTENRIPGSDAAGKVVRVGNTVTKFKEGDNVTSLILPNWETGQLNANKLKESLGGSDRDGIMAEYVVLPEKALHKFPNYLSFEEAATLPVAALTAWNSVVEQSNLKLGDTILLIGTGGVSLFALQLAKLAGYRVIITSSSDKKLQKATALGAHHTINYKTTKNWTKEVLKLTNNKGVDQVIDVVGGSHISQSLQCVKSEGTISMVGVIDGTSGVIDTGTIMMKAARIQGIETGSTEMYNNMLRAFQLHEIHPVIDKTFAFDDTLEAFAYLKKAKHMGKVSITL</sequence>
<accession>A0A3E0I7Z5</accession>